<dbReference type="EMBL" id="CP001291">
    <property type="protein sequence ID" value="ACK70091.1"/>
    <property type="molecule type" value="Genomic_DNA"/>
</dbReference>
<dbReference type="ESTHER" id="cyap7-b7kay1">
    <property type="family name" value="abh_upf0017"/>
</dbReference>
<evidence type="ECO:0000313" key="5">
    <source>
        <dbReference type="Proteomes" id="UP000002384"/>
    </source>
</evidence>
<dbReference type="InterPro" id="IPR000073">
    <property type="entry name" value="AB_hydrolase_1"/>
</dbReference>
<accession>B7KAY1</accession>
<dbReference type="AlphaFoldDB" id="B7KAY1"/>
<dbReference type="GO" id="GO:0034338">
    <property type="term" value="F:short-chain carboxylesterase activity"/>
    <property type="evidence" value="ECO:0007669"/>
    <property type="project" value="TreeGrafter"/>
</dbReference>
<sequence length="349" mass="39323">MTIEPKLYTPPLFLKQGLLMTLYIAFGANRKWEKTIKEPEPPYFSQIFTGAQDIPIFGRVAIPKNPKGTIIGTYGITGTLENQWILRILGRKAFAAGYGVVLFDWRGHGKTGQLSPTLLSDGLYEGKDFIKITAQAKQMGCPSPFWFTGYSLGGQLALWGIKETENIPLELGLDESEIGGAAVICPNLDSDRTLSFLVNDFWGKYLEKAIANGLKQLAWDIYHHHPKDIDPVAIERIKSIREFDRELIIKSLGFSSVEEYYAASCPLPLLKDLKKPTLILYAADDPLFAPSIIPDLQIACEDNSLIDLRITRYGGHVGYISSRSCQRLHQDPDCWWGWNRILEWINNNE</sequence>
<feature type="active site" description="Charge relay system" evidence="2">
    <location>
        <position position="151"/>
    </location>
</feature>
<dbReference type="GO" id="GO:0047372">
    <property type="term" value="F:monoacylglycerol lipase activity"/>
    <property type="evidence" value="ECO:0007669"/>
    <property type="project" value="TreeGrafter"/>
</dbReference>
<keyword evidence="4" id="KW-0378">Hydrolase</keyword>
<reference evidence="5" key="1">
    <citation type="journal article" date="2011" name="MBio">
        <title>Novel metabolic attributes of the genus Cyanothece, comprising a group of unicellular nitrogen-fixing Cyanobacteria.</title>
        <authorList>
            <person name="Bandyopadhyay A."/>
            <person name="Elvitigala T."/>
            <person name="Welsh E."/>
            <person name="Stockel J."/>
            <person name="Liberton M."/>
            <person name="Min H."/>
            <person name="Sherman L.A."/>
            <person name="Pakrasi H.B."/>
        </authorList>
    </citation>
    <scope>NUCLEOTIDE SEQUENCE [LARGE SCALE GENOMIC DNA]</scope>
    <source>
        <strain evidence="5">PCC 7424</strain>
    </source>
</reference>
<comment type="similarity">
    <text evidence="1">Belongs to the AB hydrolase superfamily. AB hydrolase 4 family.</text>
</comment>
<dbReference type="HOGENOM" id="CLU_793843_0_0_3"/>
<dbReference type="Pfam" id="PF00561">
    <property type="entry name" value="Abhydrolase_1"/>
    <property type="match status" value="1"/>
</dbReference>
<proteinExistence type="inferred from homology"/>
<dbReference type="OrthoDB" id="457503at2"/>
<evidence type="ECO:0000313" key="4">
    <source>
        <dbReference type="EMBL" id="ACK70091.1"/>
    </source>
</evidence>
<dbReference type="Proteomes" id="UP000002384">
    <property type="component" value="Chromosome"/>
</dbReference>
<feature type="domain" description="AB hydrolase-1" evidence="3">
    <location>
        <begin position="74"/>
        <end position="302"/>
    </location>
</feature>
<gene>
    <name evidence="4" type="ordered locus">PCC7424_1653</name>
</gene>
<dbReference type="Gene3D" id="3.40.50.1820">
    <property type="entry name" value="alpha/beta hydrolase"/>
    <property type="match status" value="1"/>
</dbReference>
<feature type="active site" description="Charge relay system" evidence="2">
    <location>
        <position position="316"/>
    </location>
</feature>
<dbReference type="eggNOG" id="COG0429">
    <property type="taxonomic scope" value="Bacteria"/>
</dbReference>
<protein>
    <submittedName>
        <fullName evidence="4">Alpha/beta hydrolase</fullName>
    </submittedName>
</protein>
<evidence type="ECO:0000259" key="3">
    <source>
        <dbReference type="Pfam" id="PF00561"/>
    </source>
</evidence>
<dbReference type="PANTHER" id="PTHR10794">
    <property type="entry name" value="ABHYDROLASE DOMAIN-CONTAINING PROTEIN"/>
    <property type="match status" value="1"/>
</dbReference>
<organism evidence="4 5">
    <name type="scientific">Gloeothece citriformis (strain PCC 7424)</name>
    <name type="common">Cyanothece sp. (strain PCC 7424)</name>
    <dbReference type="NCBI Taxonomy" id="65393"/>
    <lineage>
        <taxon>Bacteria</taxon>
        <taxon>Bacillati</taxon>
        <taxon>Cyanobacteriota</taxon>
        <taxon>Cyanophyceae</taxon>
        <taxon>Oscillatoriophycideae</taxon>
        <taxon>Chroococcales</taxon>
        <taxon>Aphanothecaceae</taxon>
        <taxon>Gloeothece</taxon>
        <taxon>Gloeothece citriformis</taxon>
    </lineage>
</organism>
<evidence type="ECO:0000256" key="2">
    <source>
        <dbReference type="PIRSR" id="PIRSR005211-1"/>
    </source>
</evidence>
<dbReference type="STRING" id="65393.PCC7424_1653"/>
<evidence type="ECO:0000256" key="1">
    <source>
        <dbReference type="ARBA" id="ARBA00010884"/>
    </source>
</evidence>
<dbReference type="SUPFAM" id="SSF53474">
    <property type="entry name" value="alpha/beta-Hydrolases"/>
    <property type="match status" value="1"/>
</dbReference>
<dbReference type="InterPro" id="IPR050960">
    <property type="entry name" value="AB_hydrolase_4_sf"/>
</dbReference>
<keyword evidence="5" id="KW-1185">Reference proteome</keyword>
<name>B7KAY1_GLOC7</name>
<dbReference type="RefSeq" id="WP_012599035.1">
    <property type="nucleotide sequence ID" value="NC_011729.1"/>
</dbReference>
<dbReference type="PIRSF" id="PIRSF005211">
    <property type="entry name" value="Ab_hydro_YheT"/>
    <property type="match status" value="1"/>
</dbReference>
<dbReference type="InterPro" id="IPR012020">
    <property type="entry name" value="ABHD4"/>
</dbReference>
<feature type="active site" description="Charge relay system" evidence="2">
    <location>
        <position position="285"/>
    </location>
</feature>
<dbReference type="PANTHER" id="PTHR10794:SF94">
    <property type="entry name" value="ESTERASE YHET-RELATED"/>
    <property type="match status" value="1"/>
</dbReference>
<dbReference type="InterPro" id="IPR029058">
    <property type="entry name" value="AB_hydrolase_fold"/>
</dbReference>
<dbReference type="KEGG" id="cyc:PCC7424_1653"/>